<dbReference type="AlphaFoldDB" id="A0A328EAB7"/>
<sequence>MAKFYNNAPPVPPKLLSLIFITCSRICALESVEFCVYAFSVFHSELSSAVRCVDSSSDSGESGAGVSICGW</sequence>
<organism evidence="1 2">
    <name type="scientific">Cuscuta australis</name>
    <dbReference type="NCBI Taxonomy" id="267555"/>
    <lineage>
        <taxon>Eukaryota</taxon>
        <taxon>Viridiplantae</taxon>
        <taxon>Streptophyta</taxon>
        <taxon>Embryophyta</taxon>
        <taxon>Tracheophyta</taxon>
        <taxon>Spermatophyta</taxon>
        <taxon>Magnoliopsida</taxon>
        <taxon>eudicotyledons</taxon>
        <taxon>Gunneridae</taxon>
        <taxon>Pentapetalae</taxon>
        <taxon>asterids</taxon>
        <taxon>lamiids</taxon>
        <taxon>Solanales</taxon>
        <taxon>Convolvulaceae</taxon>
        <taxon>Cuscuteae</taxon>
        <taxon>Cuscuta</taxon>
        <taxon>Cuscuta subgen. Grammica</taxon>
        <taxon>Cuscuta sect. Cleistogrammica</taxon>
    </lineage>
</organism>
<reference evidence="1 2" key="1">
    <citation type="submission" date="2018-06" db="EMBL/GenBank/DDBJ databases">
        <title>The Genome of Cuscuta australis (Dodder) Provides Insight into the Evolution of Plant Parasitism.</title>
        <authorList>
            <person name="Liu H."/>
        </authorList>
    </citation>
    <scope>NUCLEOTIDE SEQUENCE [LARGE SCALE GENOMIC DNA]</scope>
    <source>
        <strain evidence="2">cv. Yunnan</strain>
        <tissue evidence="1">Vines</tissue>
    </source>
</reference>
<name>A0A328EAB7_9ASTE</name>
<dbReference type="EMBL" id="NQVE01000005">
    <property type="protein sequence ID" value="RAL54904.1"/>
    <property type="molecule type" value="Genomic_DNA"/>
</dbReference>
<accession>A0A328EAB7</accession>
<gene>
    <name evidence="1" type="ORF">DM860_013600</name>
</gene>
<protein>
    <submittedName>
        <fullName evidence="1">Uncharacterized protein</fullName>
    </submittedName>
</protein>
<proteinExistence type="predicted"/>
<evidence type="ECO:0000313" key="1">
    <source>
        <dbReference type="EMBL" id="RAL54904.1"/>
    </source>
</evidence>
<dbReference type="Proteomes" id="UP000249390">
    <property type="component" value="Unassembled WGS sequence"/>
</dbReference>
<evidence type="ECO:0000313" key="2">
    <source>
        <dbReference type="Proteomes" id="UP000249390"/>
    </source>
</evidence>
<keyword evidence="2" id="KW-1185">Reference proteome</keyword>
<comment type="caution">
    <text evidence="1">The sequence shown here is derived from an EMBL/GenBank/DDBJ whole genome shotgun (WGS) entry which is preliminary data.</text>
</comment>